<reference evidence="2 3" key="1">
    <citation type="journal article" date="2015" name="Nat. Commun.">
        <title>Outbred genome sequencing and CRISPR/Cas9 gene editing in butterflies.</title>
        <authorList>
            <person name="Li X."/>
            <person name="Fan D."/>
            <person name="Zhang W."/>
            <person name="Liu G."/>
            <person name="Zhang L."/>
            <person name="Zhao L."/>
            <person name="Fang X."/>
            <person name="Chen L."/>
            <person name="Dong Y."/>
            <person name="Chen Y."/>
            <person name="Ding Y."/>
            <person name="Zhao R."/>
            <person name="Feng M."/>
            <person name="Zhu Y."/>
            <person name="Feng Y."/>
            <person name="Jiang X."/>
            <person name="Zhu D."/>
            <person name="Xiang H."/>
            <person name="Feng X."/>
            <person name="Li S."/>
            <person name="Wang J."/>
            <person name="Zhang G."/>
            <person name="Kronforst M.R."/>
            <person name="Wang W."/>
        </authorList>
    </citation>
    <scope>NUCLEOTIDE SEQUENCE [LARGE SCALE GENOMIC DNA]</scope>
    <source>
        <strain evidence="2">Ya'a_city_454_Pm</strain>
        <tissue evidence="2">Whole body</tissue>
    </source>
</reference>
<dbReference type="InterPro" id="IPR027417">
    <property type="entry name" value="P-loop_NTPase"/>
</dbReference>
<keyword evidence="3" id="KW-1185">Reference proteome</keyword>
<evidence type="ECO:0000256" key="1">
    <source>
        <dbReference type="SAM" id="MobiDB-lite"/>
    </source>
</evidence>
<dbReference type="AlphaFoldDB" id="A0A194QSM8"/>
<organism evidence="2 3">
    <name type="scientific">Papilio machaon</name>
    <name type="common">Old World swallowtail butterfly</name>
    <dbReference type="NCBI Taxonomy" id="76193"/>
    <lineage>
        <taxon>Eukaryota</taxon>
        <taxon>Metazoa</taxon>
        <taxon>Ecdysozoa</taxon>
        <taxon>Arthropoda</taxon>
        <taxon>Hexapoda</taxon>
        <taxon>Insecta</taxon>
        <taxon>Pterygota</taxon>
        <taxon>Neoptera</taxon>
        <taxon>Endopterygota</taxon>
        <taxon>Lepidoptera</taxon>
        <taxon>Glossata</taxon>
        <taxon>Ditrysia</taxon>
        <taxon>Papilionoidea</taxon>
        <taxon>Papilionidae</taxon>
        <taxon>Papilioninae</taxon>
        <taxon>Papilio</taxon>
    </lineage>
</organism>
<protein>
    <submittedName>
        <fullName evidence="2">DNA excision repair protein ERCC-6-like</fullName>
    </submittedName>
</protein>
<dbReference type="Gene3D" id="3.40.50.10810">
    <property type="entry name" value="Tandem AAA-ATPase domain"/>
    <property type="match status" value="1"/>
</dbReference>
<dbReference type="EMBL" id="KQ461155">
    <property type="protein sequence ID" value="KPJ08324.1"/>
    <property type="molecule type" value="Genomic_DNA"/>
</dbReference>
<accession>A0A194QSM8</accession>
<dbReference type="InterPro" id="IPR038718">
    <property type="entry name" value="SNF2-like_sf"/>
</dbReference>
<dbReference type="SUPFAM" id="SSF52540">
    <property type="entry name" value="P-loop containing nucleoside triphosphate hydrolases"/>
    <property type="match status" value="1"/>
</dbReference>
<sequence length="462" mass="53437">MTDIKKPLKEQLYLDREGQREVFVNSFHLAQHQIEGIRFLYRQYIKKKPGVILNNPEGYGKSIQVALFLDAVRELIINPVLILCEDDNKVNNWKKTIIKWTKYTEEDIVVDSSNVYVKKTIFLKKGTYLEAPYSRRDWSVVVVKSDFILKQLLKTPIKDTFKIWLTTIDMRKDLEMFNSIYCWLYSEKKFDINKYVDSISDVEGLPLIRAKLMNSFLEDIVIMKNDFKPSNIPELVQEKTSPNIKVSRKNKDATGTKIKRSKKAKESDTATDGNNGLDTSYTFNGLETCTDSLKATNSKQDCKINDNMDYETNNIDEDGNLDVEHFIKEKEPVECEEYDFLNESNSTDTENLSFTNALNDVVENENEVNDFHSESILDDEVMISCDEQTNTNVKNIDKIENHDLSTSLSSKIKGTVNDKKCTDLKTADILKRNNKKDIIQAITEMEEQAMKKFKNTILDELF</sequence>
<proteinExistence type="predicted"/>
<name>A0A194QSM8_PAPMA</name>
<gene>
    <name evidence="2" type="ORF">RR48_13063</name>
</gene>
<feature type="region of interest" description="Disordered" evidence="1">
    <location>
        <begin position="245"/>
        <end position="277"/>
    </location>
</feature>
<evidence type="ECO:0000313" key="2">
    <source>
        <dbReference type="EMBL" id="KPJ08324.1"/>
    </source>
</evidence>
<dbReference type="InParanoid" id="A0A194QSM8"/>
<dbReference type="STRING" id="76193.A0A194QSM8"/>
<dbReference type="Proteomes" id="UP000053240">
    <property type="component" value="Unassembled WGS sequence"/>
</dbReference>
<evidence type="ECO:0000313" key="3">
    <source>
        <dbReference type="Proteomes" id="UP000053240"/>
    </source>
</evidence>